<evidence type="ECO:0000313" key="2">
    <source>
        <dbReference type="EMBL" id="KAB0395640.1"/>
    </source>
</evidence>
<protein>
    <recommendedName>
        <fullName evidence="4">FERM domain-containing protein</fullName>
    </recommendedName>
</protein>
<sequence length="78" mass="7963">MGELEGTYRALQTPGTRLGAPTPAGVSTLEPGLGPSAAAAAWPAARTPVRVQLLDDSVEVFGVEVRSVIPGGLVPHVF</sequence>
<keyword evidence="3" id="KW-1185">Reference proteome</keyword>
<evidence type="ECO:0000256" key="1">
    <source>
        <dbReference type="SAM" id="MobiDB-lite"/>
    </source>
</evidence>
<dbReference type="Proteomes" id="UP000437017">
    <property type="component" value="Unassembled WGS sequence"/>
</dbReference>
<proteinExistence type="predicted"/>
<accession>A0A643C6C6</accession>
<dbReference type="EMBL" id="SGJD01002432">
    <property type="protein sequence ID" value="KAB0395640.1"/>
    <property type="molecule type" value="Genomic_DNA"/>
</dbReference>
<evidence type="ECO:0008006" key="4">
    <source>
        <dbReference type="Google" id="ProtNLM"/>
    </source>
</evidence>
<organism evidence="2 3">
    <name type="scientific">Balaenoptera physalus</name>
    <name type="common">Fin whale</name>
    <name type="synonym">Balaena physalus</name>
    <dbReference type="NCBI Taxonomy" id="9770"/>
    <lineage>
        <taxon>Eukaryota</taxon>
        <taxon>Metazoa</taxon>
        <taxon>Chordata</taxon>
        <taxon>Craniata</taxon>
        <taxon>Vertebrata</taxon>
        <taxon>Euteleostomi</taxon>
        <taxon>Mammalia</taxon>
        <taxon>Eutheria</taxon>
        <taxon>Laurasiatheria</taxon>
        <taxon>Artiodactyla</taxon>
        <taxon>Whippomorpha</taxon>
        <taxon>Cetacea</taxon>
        <taxon>Mysticeti</taxon>
        <taxon>Balaenopteridae</taxon>
        <taxon>Balaenoptera</taxon>
    </lineage>
</organism>
<reference evidence="2 3" key="1">
    <citation type="journal article" date="2019" name="PLoS ONE">
        <title>Genomic analyses reveal an absence of contemporary introgressive admixture between fin whales and blue whales, despite known hybrids.</title>
        <authorList>
            <person name="Westbury M.V."/>
            <person name="Petersen B."/>
            <person name="Lorenzen E.D."/>
        </authorList>
    </citation>
    <scope>NUCLEOTIDE SEQUENCE [LARGE SCALE GENOMIC DNA]</scope>
    <source>
        <strain evidence="2">FinWhale-01</strain>
    </source>
</reference>
<dbReference type="OrthoDB" id="9990815at2759"/>
<dbReference type="AlphaFoldDB" id="A0A643C6C6"/>
<name>A0A643C6C6_BALPH</name>
<evidence type="ECO:0000313" key="3">
    <source>
        <dbReference type="Proteomes" id="UP000437017"/>
    </source>
</evidence>
<comment type="caution">
    <text evidence="2">The sequence shown here is derived from an EMBL/GenBank/DDBJ whole genome shotgun (WGS) entry which is preliminary data.</text>
</comment>
<feature type="region of interest" description="Disordered" evidence="1">
    <location>
        <begin position="1"/>
        <end position="27"/>
    </location>
</feature>
<gene>
    <name evidence="2" type="ORF">E2I00_000513</name>
</gene>